<reference evidence="1 2" key="1">
    <citation type="submission" date="2016-10" db="EMBL/GenBank/DDBJ databases">
        <authorList>
            <person name="de Groot N.N."/>
        </authorList>
    </citation>
    <scope>NUCLEOTIDE SEQUENCE [LARGE SCALE GENOMIC DNA]</scope>
    <source>
        <strain evidence="1 2">47C3B</strain>
    </source>
</reference>
<gene>
    <name evidence="1" type="ORF">SAMN05216464_11394</name>
</gene>
<sequence>MLHIDLQNKWVAKAHREHLKYVYCRIRKKLTGETCGDSACGVCAQPSHIIKGLPHSLDAVLTDRNTLETLIGGSPDDLQNLNELIWFEMIPDFNWDEYNLYLPVRDKELKKLSDDQQYLVYKYDRFYRIQLRIIDYDTWFQNKDNEPRYDAYRLAVNLDRRTCTYCNRIWTTTIKNRHNKKVMRANYDHWFPQTKFPLLALSFCNLIPSCTVCNSSVKNDTNYSLATHMHPYVDMDALSRFQYSYDFFRSTNTYQIKIKSGFGDTKAARTYRDMKLQDIYDAHHAELIDMINIREAYSDKYIERMMLNFKDAGLTYEEVYKMAFGVEYLEDHYFKKPLSKFKKDILTELKLAR</sequence>
<dbReference type="Gene3D" id="1.10.30.50">
    <property type="match status" value="1"/>
</dbReference>
<proteinExistence type="predicted"/>
<keyword evidence="2" id="KW-1185">Reference proteome</keyword>
<evidence type="ECO:0000313" key="2">
    <source>
        <dbReference type="Proteomes" id="UP000199072"/>
    </source>
</evidence>
<dbReference type="AlphaFoldDB" id="A0A1G7INH4"/>
<dbReference type="OrthoDB" id="9816185at2"/>
<organism evidence="1 2">
    <name type="scientific">Mucilaginibacter pineti</name>
    <dbReference type="NCBI Taxonomy" id="1391627"/>
    <lineage>
        <taxon>Bacteria</taxon>
        <taxon>Pseudomonadati</taxon>
        <taxon>Bacteroidota</taxon>
        <taxon>Sphingobacteriia</taxon>
        <taxon>Sphingobacteriales</taxon>
        <taxon>Sphingobacteriaceae</taxon>
        <taxon>Mucilaginibacter</taxon>
    </lineage>
</organism>
<evidence type="ECO:0000313" key="1">
    <source>
        <dbReference type="EMBL" id="SDF14094.1"/>
    </source>
</evidence>
<evidence type="ECO:0008006" key="3">
    <source>
        <dbReference type="Google" id="ProtNLM"/>
    </source>
</evidence>
<accession>A0A1G7INH4</accession>
<name>A0A1G7INH4_9SPHI</name>
<protein>
    <recommendedName>
        <fullName evidence="3">HNH endonuclease</fullName>
    </recommendedName>
</protein>
<dbReference type="EMBL" id="FNAI01000013">
    <property type="protein sequence ID" value="SDF14094.1"/>
    <property type="molecule type" value="Genomic_DNA"/>
</dbReference>
<dbReference type="STRING" id="1391627.SAMN05216464_11394"/>
<dbReference type="RefSeq" id="WP_091153221.1">
    <property type="nucleotide sequence ID" value="NZ_FNAI01000013.1"/>
</dbReference>
<dbReference type="Proteomes" id="UP000199072">
    <property type="component" value="Unassembled WGS sequence"/>
</dbReference>